<protein>
    <submittedName>
        <fullName evidence="1">Uncharacterized protein</fullName>
    </submittedName>
</protein>
<comment type="caution">
    <text evidence="1">The sequence shown here is derived from an EMBL/GenBank/DDBJ whole genome shotgun (WGS) entry which is preliminary data.</text>
</comment>
<gene>
    <name evidence="1" type="ORF">ABENE_22865</name>
</gene>
<dbReference type="AlphaFoldDB" id="V4NB59"/>
<evidence type="ECO:0000313" key="1">
    <source>
        <dbReference type="EMBL" id="ESQ79127.1"/>
    </source>
</evidence>
<keyword evidence="2" id="KW-1185">Reference proteome</keyword>
<sequence>MTSLTDSVTMPLSDLIEAHRAAQAAVGPAGTDDAAQVHADMLAIMLCARSHDVHESDEDGMLVEEYCAASDGSTDSLGFIDALPVVTLQALRNMIAAA</sequence>
<proteinExistence type="predicted"/>
<evidence type="ECO:0000313" key="2">
    <source>
        <dbReference type="Proteomes" id="UP000017837"/>
    </source>
</evidence>
<reference evidence="1 2" key="1">
    <citation type="journal article" date="2014" name="Nature">
        <title>Sequential evolution of bacterial morphology by co-option of a developmental regulator.</title>
        <authorList>
            <person name="Jiang C."/>
            <person name="Brown P.J."/>
            <person name="Ducret A."/>
            <person name="Brun Y.V."/>
        </authorList>
    </citation>
    <scope>NUCLEOTIDE SEQUENCE [LARGE SCALE GENOMIC DNA]</scope>
    <source>
        <strain evidence="1 2">DSM 16100</strain>
    </source>
</reference>
<dbReference type="EMBL" id="AWGB01000109">
    <property type="protein sequence ID" value="ESQ79127.1"/>
    <property type="molecule type" value="Genomic_DNA"/>
</dbReference>
<accession>V4NB59</accession>
<organism evidence="1 2">
    <name type="scientific">Asticcacaulis benevestitus DSM 16100 = ATCC BAA-896</name>
    <dbReference type="NCBI Taxonomy" id="1121022"/>
    <lineage>
        <taxon>Bacteria</taxon>
        <taxon>Pseudomonadati</taxon>
        <taxon>Pseudomonadota</taxon>
        <taxon>Alphaproteobacteria</taxon>
        <taxon>Caulobacterales</taxon>
        <taxon>Caulobacteraceae</taxon>
        <taxon>Asticcacaulis</taxon>
    </lineage>
</organism>
<dbReference type="RefSeq" id="WP_018084212.1">
    <property type="nucleotide sequence ID" value="NZ_AQWM01000084.1"/>
</dbReference>
<dbReference type="PATRIC" id="fig|1121022.4.peg.4682"/>
<name>V4NB59_9CAUL</name>
<dbReference type="Proteomes" id="UP000017837">
    <property type="component" value="Unassembled WGS sequence"/>
</dbReference>